<dbReference type="EMBL" id="BK015721">
    <property type="protein sequence ID" value="DAE21923.1"/>
    <property type="molecule type" value="Genomic_DNA"/>
</dbReference>
<proteinExistence type="predicted"/>
<accession>A0A8S5QSZ7</accession>
<reference evidence="1" key="1">
    <citation type="journal article" date="2021" name="Proc. Natl. Acad. Sci. U.S.A.">
        <title>A Catalog of Tens of Thousands of Viruses from Human Metagenomes Reveals Hidden Associations with Chronic Diseases.</title>
        <authorList>
            <person name="Tisza M.J."/>
            <person name="Buck C.B."/>
        </authorList>
    </citation>
    <scope>NUCLEOTIDE SEQUENCE</scope>
    <source>
        <strain evidence="1">CtOWj17</strain>
    </source>
</reference>
<protein>
    <submittedName>
        <fullName evidence="1">Uncharacterized protein</fullName>
    </submittedName>
</protein>
<organism evidence="1">
    <name type="scientific">Siphoviridae sp. ctOWj17</name>
    <dbReference type="NCBI Taxonomy" id="2826312"/>
    <lineage>
        <taxon>Viruses</taxon>
        <taxon>Duplodnaviria</taxon>
        <taxon>Heunggongvirae</taxon>
        <taxon>Uroviricota</taxon>
        <taxon>Caudoviricetes</taxon>
    </lineage>
</organism>
<evidence type="ECO:0000313" key="1">
    <source>
        <dbReference type="EMBL" id="DAE21923.1"/>
    </source>
</evidence>
<sequence>MYKNEILAKHYGNVVPPVLRSHGGRTFNRM</sequence>
<name>A0A8S5QSZ7_9CAUD</name>